<gene>
    <name evidence="2" type="ORF">L9F63_002929</name>
</gene>
<dbReference type="Proteomes" id="UP001233999">
    <property type="component" value="Unassembled WGS sequence"/>
</dbReference>
<keyword evidence="3" id="KW-1185">Reference proteome</keyword>
<keyword evidence="1" id="KW-0472">Membrane</keyword>
<proteinExistence type="predicted"/>
<evidence type="ECO:0000313" key="3">
    <source>
        <dbReference type="Proteomes" id="UP001233999"/>
    </source>
</evidence>
<keyword evidence="1" id="KW-0812">Transmembrane</keyword>
<keyword evidence="1" id="KW-1133">Transmembrane helix</keyword>
<evidence type="ECO:0000313" key="2">
    <source>
        <dbReference type="EMBL" id="KAJ9585274.1"/>
    </source>
</evidence>
<feature type="non-terminal residue" evidence="2">
    <location>
        <position position="1"/>
    </location>
</feature>
<feature type="transmembrane region" description="Helical" evidence="1">
    <location>
        <begin position="128"/>
        <end position="147"/>
    </location>
</feature>
<protein>
    <submittedName>
        <fullName evidence="2">Uncharacterized protein</fullName>
    </submittedName>
</protein>
<reference evidence="2" key="1">
    <citation type="journal article" date="2023" name="IScience">
        <title>Live-bearing cockroach genome reveals convergent evolutionary mechanisms linked to viviparity in insects and beyond.</title>
        <authorList>
            <person name="Fouks B."/>
            <person name="Harrison M.C."/>
            <person name="Mikhailova A.A."/>
            <person name="Marchal E."/>
            <person name="English S."/>
            <person name="Carruthers M."/>
            <person name="Jennings E.C."/>
            <person name="Chiamaka E.L."/>
            <person name="Frigard R.A."/>
            <person name="Pippel M."/>
            <person name="Attardo G.M."/>
            <person name="Benoit J.B."/>
            <person name="Bornberg-Bauer E."/>
            <person name="Tobe S.S."/>
        </authorList>
    </citation>
    <scope>NUCLEOTIDE SEQUENCE</scope>
    <source>
        <strain evidence="2">Stay&amp;Tobe</strain>
    </source>
</reference>
<dbReference type="EMBL" id="JASPKZ010007288">
    <property type="protein sequence ID" value="KAJ9585274.1"/>
    <property type="molecule type" value="Genomic_DNA"/>
</dbReference>
<feature type="non-terminal residue" evidence="2">
    <location>
        <position position="150"/>
    </location>
</feature>
<evidence type="ECO:0000256" key="1">
    <source>
        <dbReference type="SAM" id="Phobius"/>
    </source>
</evidence>
<name>A0AAD7ZR10_DIPPU</name>
<feature type="transmembrane region" description="Helical" evidence="1">
    <location>
        <begin position="97"/>
        <end position="122"/>
    </location>
</feature>
<reference evidence="2" key="2">
    <citation type="submission" date="2023-05" db="EMBL/GenBank/DDBJ databases">
        <authorList>
            <person name="Fouks B."/>
        </authorList>
    </citation>
    <scope>NUCLEOTIDE SEQUENCE</scope>
    <source>
        <strain evidence="2">Stay&amp;Tobe</strain>
        <tissue evidence="2">Testes</tissue>
    </source>
</reference>
<organism evidence="2 3">
    <name type="scientific">Diploptera punctata</name>
    <name type="common">Pacific beetle cockroach</name>
    <dbReference type="NCBI Taxonomy" id="6984"/>
    <lineage>
        <taxon>Eukaryota</taxon>
        <taxon>Metazoa</taxon>
        <taxon>Ecdysozoa</taxon>
        <taxon>Arthropoda</taxon>
        <taxon>Hexapoda</taxon>
        <taxon>Insecta</taxon>
        <taxon>Pterygota</taxon>
        <taxon>Neoptera</taxon>
        <taxon>Polyneoptera</taxon>
        <taxon>Dictyoptera</taxon>
        <taxon>Blattodea</taxon>
        <taxon>Blaberoidea</taxon>
        <taxon>Blaberidae</taxon>
        <taxon>Diplopterinae</taxon>
        <taxon>Diploptera</taxon>
    </lineage>
</organism>
<sequence>LDAITFYYSKIIPMSTLSNVIRVKLDNSDADQISDLSSCTRVYTSLDLYVSEKRNTLDLSWNFFNFNIIVPIKHNFASSKKIEYWRRFSKVTSATKIIIVLVFRNSTVFNEYLFFKLIFFLAKKYDNIHIATFTLPVLVILIYLLLIKVV</sequence>
<comment type="caution">
    <text evidence="2">The sequence shown here is derived from an EMBL/GenBank/DDBJ whole genome shotgun (WGS) entry which is preliminary data.</text>
</comment>
<accession>A0AAD7ZR10</accession>
<dbReference type="AlphaFoldDB" id="A0AAD7ZR10"/>